<dbReference type="InterPro" id="IPR011059">
    <property type="entry name" value="Metal-dep_hydrolase_composite"/>
</dbReference>
<dbReference type="Pfam" id="PF01979">
    <property type="entry name" value="Amidohydro_1"/>
    <property type="match status" value="1"/>
</dbReference>
<dbReference type="GO" id="GO:0006046">
    <property type="term" value="P:N-acetylglucosamine catabolic process"/>
    <property type="evidence" value="ECO:0007669"/>
    <property type="project" value="TreeGrafter"/>
</dbReference>
<feature type="binding site" evidence="7">
    <location>
        <begin position="317"/>
        <end position="319"/>
    </location>
    <ligand>
        <name>substrate</name>
    </ligand>
</feature>
<dbReference type="GO" id="GO:0008448">
    <property type="term" value="F:N-acetylglucosamine-6-phosphate deacetylase activity"/>
    <property type="evidence" value="ECO:0007669"/>
    <property type="project" value="InterPro"/>
</dbReference>
<dbReference type="SUPFAM" id="SSF51338">
    <property type="entry name" value="Composite domain of metallo-dependent hydrolases"/>
    <property type="match status" value="1"/>
</dbReference>
<evidence type="ECO:0000259" key="9">
    <source>
        <dbReference type="Pfam" id="PF01979"/>
    </source>
</evidence>
<feature type="domain" description="Amidohydrolase-related" evidence="9">
    <location>
        <begin position="66"/>
        <end position="389"/>
    </location>
</feature>
<feature type="binding site" evidence="8">
    <location>
        <position position="208"/>
    </location>
    <ligand>
        <name>Zn(2+)</name>
        <dbReference type="ChEBI" id="CHEBI:29105"/>
    </ligand>
</feature>
<feature type="binding site" evidence="7">
    <location>
        <position position="263"/>
    </location>
    <ligand>
        <name>substrate</name>
    </ligand>
</feature>
<protein>
    <recommendedName>
        <fullName evidence="9">Amidohydrolase-related domain-containing protein</fullName>
    </recommendedName>
</protein>
<accession>C9YCY0</accession>
<dbReference type="PIRSF" id="PIRSF038994">
    <property type="entry name" value="NagA"/>
    <property type="match status" value="1"/>
</dbReference>
<sequence>MPQRLLRLCGRTPEHAMTALTSLQGHILTPTGFVHGSLHMGTDGRIAGITGEPVSEAQVRERSAPIVLPGFIDLHVHGGAGHDIMEGGDAAWHVARLHAQHGTTSLLATTMTAPQADLDAAFAALAPLCTAPAPNAARVLGVHLEGPYISEARLGAQPPFARPASFDEIHRLHALAPIRLITLAPEVGGNEALIAQLVAEGFKVQLGHTTGSYEQGVAALRCGATGFTHLFNAMSALHHREPGMVGAALAHAEFAEVIPDLLHVHPGAIHAALRAIPKLYCVTDSTSAAGMPDGDYKLGRHTVTKCMGGVRLADGTLAGSVLSMDQALRNLVNTLGLSLADASSRVSTFAADHMGLSDRGRLQTGAWADAVVLDRDLQVQAVWIEGRSVLQK</sequence>
<evidence type="ECO:0000256" key="4">
    <source>
        <dbReference type="ARBA" id="ARBA00023277"/>
    </source>
</evidence>
<dbReference type="Gene3D" id="3.20.20.140">
    <property type="entry name" value="Metal-dependent hydrolases"/>
    <property type="match status" value="1"/>
</dbReference>
<gene>
    <name evidence="10" type="ORF">Csp_C25590</name>
</gene>
<reference evidence="10" key="1">
    <citation type="journal article" date="2010" name="Nature">
        <title>The Dynamic genome of Hydra.</title>
        <authorList>
            <person name="Chapman J.A."/>
            <person name="Kirkness E.F."/>
            <person name="Simakov O."/>
            <person name="Hampson S.E."/>
            <person name="Mitros T."/>
            <person name="Weinmaier T."/>
            <person name="Rattei T."/>
            <person name="Balasubramanian P.G."/>
            <person name="Borman J."/>
            <person name="Busam D."/>
            <person name="Disbennett K."/>
            <person name="Pfannkoch C."/>
            <person name="Sumin N."/>
            <person name="Sutton G."/>
            <person name="Viswanathan L."/>
            <person name="Walenz B."/>
            <person name="Goodstein D.M."/>
            <person name="Hellsten U."/>
            <person name="Kawashima T."/>
            <person name="Prochnik S.E."/>
            <person name="Putnam N.H."/>
            <person name="Shu S."/>
            <person name="Blumberg B."/>
            <person name="Dana C.E."/>
            <person name="Gee L."/>
            <person name="Kibler D.F."/>
            <person name="Law L."/>
            <person name="Lindgens D."/>
            <person name="Martinez D.E."/>
            <person name="Peng J."/>
            <person name="Wigge P.A."/>
            <person name="Bertulat B."/>
            <person name="Guder C."/>
            <person name="Nakamura Y."/>
            <person name="Ozbek S."/>
            <person name="Watanabe H."/>
            <person name="Khalturin K."/>
            <person name="Hemmrich G."/>
            <person name="Franke A."/>
            <person name="Augustin R."/>
            <person name="Fraune S."/>
            <person name="Hayakawa E."/>
            <person name="Hayakawa S."/>
            <person name="Hirose M."/>
            <person name="Hwang J."/>
            <person name="Ikeo K."/>
            <person name="Nishimiya-Fujisawa C."/>
            <person name="Ogura A."/>
            <person name="Takahashi T."/>
            <person name="Steinmetz P.R."/>
            <person name="Zhang X."/>
            <person name="Aufschnaiter R."/>
            <person name="Eder M.K."/>
            <person name="Gorny A.K."/>
            <person name="Salvenmoser W."/>
            <person name="Heimberg A.M."/>
            <person name="Wheeler B.M."/>
            <person name="Peterson K.J."/>
            <person name="Boettger A."/>
            <person name="Tischler P."/>
            <person name="Wolf A."/>
            <person name="Gojobori T."/>
            <person name="Remington K.A."/>
            <person name="Strausberg R.L."/>
            <person name="Venter J."/>
            <person name="Technau U."/>
            <person name="Hobmayer B."/>
            <person name="Bosch T.C."/>
            <person name="Holstein T.W."/>
            <person name="Fujisawa T."/>
            <person name="Bode H.R."/>
            <person name="David C.N."/>
            <person name="Rokhsar D.S."/>
            <person name="Steele R.E."/>
        </authorList>
    </citation>
    <scope>NUCLEOTIDE SEQUENCE</scope>
</reference>
<evidence type="ECO:0000256" key="8">
    <source>
        <dbReference type="PIRSR" id="PIRSR038994-3"/>
    </source>
</evidence>
<keyword evidence="2 8" id="KW-0479">Metal-binding</keyword>
<comment type="cofactor">
    <cofactor evidence="8">
        <name>a divalent metal cation</name>
        <dbReference type="ChEBI" id="CHEBI:60240"/>
    </cofactor>
    <text evidence="8">Binds 1 divalent metal cation per subunit.</text>
</comment>
<dbReference type="EMBL" id="FN543105">
    <property type="protein sequence ID" value="CBA30844.1"/>
    <property type="molecule type" value="Genomic_DNA"/>
</dbReference>
<feature type="active site" description="Proton donor/acceptor" evidence="6">
    <location>
        <position position="284"/>
    </location>
</feature>
<evidence type="ECO:0000256" key="2">
    <source>
        <dbReference type="ARBA" id="ARBA00022723"/>
    </source>
</evidence>
<dbReference type="SUPFAM" id="SSF51556">
    <property type="entry name" value="Metallo-dependent hydrolases"/>
    <property type="match status" value="1"/>
</dbReference>
<dbReference type="Gene3D" id="2.30.40.10">
    <property type="entry name" value="Urease, subunit C, domain 1"/>
    <property type="match status" value="1"/>
</dbReference>
<keyword evidence="3 5" id="KW-0378">Hydrolase</keyword>
<evidence type="ECO:0000256" key="7">
    <source>
        <dbReference type="PIRSR" id="PIRSR038994-2"/>
    </source>
</evidence>
<evidence type="ECO:0000256" key="5">
    <source>
        <dbReference type="PIRNR" id="PIRNR038994"/>
    </source>
</evidence>
<dbReference type="PANTHER" id="PTHR11113:SF14">
    <property type="entry name" value="N-ACETYLGLUCOSAMINE-6-PHOSPHATE DEACETYLASE"/>
    <property type="match status" value="1"/>
</dbReference>
<dbReference type="NCBIfam" id="TIGR00221">
    <property type="entry name" value="nagA"/>
    <property type="match status" value="1"/>
</dbReference>
<feature type="binding site" evidence="7">
    <location>
        <position position="240"/>
    </location>
    <ligand>
        <name>substrate</name>
    </ligand>
</feature>
<dbReference type="InterPro" id="IPR003764">
    <property type="entry name" value="GlcNAc_6-P_deAcase"/>
</dbReference>
<proteinExistence type="inferred from homology"/>
<feature type="binding site" evidence="7">
    <location>
        <begin position="232"/>
        <end position="233"/>
    </location>
    <ligand>
        <name>substrate</name>
    </ligand>
</feature>
<comment type="similarity">
    <text evidence="1 5">Belongs to the metallo-dependent hydrolases superfamily. NagA family.</text>
</comment>
<dbReference type="PANTHER" id="PTHR11113">
    <property type="entry name" value="N-ACETYLGLUCOSAMINE-6-PHOSPHATE DEACETYLASE"/>
    <property type="match status" value="1"/>
</dbReference>
<feature type="binding site" evidence="8">
    <location>
        <position position="229"/>
    </location>
    <ligand>
        <name>Zn(2+)</name>
        <dbReference type="ChEBI" id="CHEBI:29105"/>
    </ligand>
</feature>
<evidence type="ECO:0000256" key="1">
    <source>
        <dbReference type="ARBA" id="ARBA00010716"/>
    </source>
</evidence>
<dbReference type="AlphaFoldDB" id="C9YCY0"/>
<feature type="binding site" evidence="7">
    <location>
        <position position="156"/>
    </location>
    <ligand>
        <name>substrate</name>
    </ligand>
</feature>
<name>C9YCY0_CURXX</name>
<evidence type="ECO:0000313" key="10">
    <source>
        <dbReference type="EMBL" id="CBA30844.1"/>
    </source>
</evidence>
<dbReference type="InterPro" id="IPR006680">
    <property type="entry name" value="Amidohydro-rel"/>
</dbReference>
<keyword evidence="4 5" id="KW-0119">Carbohydrate metabolism</keyword>
<dbReference type="GO" id="GO:0046872">
    <property type="term" value="F:metal ion binding"/>
    <property type="evidence" value="ECO:0007669"/>
    <property type="project" value="UniProtKB-KW"/>
</dbReference>
<dbReference type="CDD" id="cd00854">
    <property type="entry name" value="NagA"/>
    <property type="match status" value="1"/>
</dbReference>
<organism evidence="10">
    <name type="scientific">Curvibacter symbiont subsp. Hydra magnipapillata</name>
    <dbReference type="NCBI Taxonomy" id="667019"/>
    <lineage>
        <taxon>Bacteria</taxon>
        <taxon>Pseudomonadati</taxon>
        <taxon>Pseudomonadota</taxon>
        <taxon>Betaproteobacteria</taxon>
        <taxon>Burkholderiales</taxon>
        <taxon>Comamonadaceae</taxon>
        <taxon>Curvibacter</taxon>
    </lineage>
</organism>
<evidence type="ECO:0000256" key="3">
    <source>
        <dbReference type="ARBA" id="ARBA00022801"/>
    </source>
</evidence>
<feature type="binding site" evidence="8">
    <location>
        <position position="145"/>
    </location>
    <ligand>
        <name>Zn(2+)</name>
        <dbReference type="ChEBI" id="CHEBI:29105"/>
    </ligand>
</feature>
<evidence type="ECO:0000256" key="6">
    <source>
        <dbReference type="PIRSR" id="PIRSR038994-1"/>
    </source>
</evidence>
<dbReference type="InterPro" id="IPR032466">
    <property type="entry name" value="Metal_Hydrolase"/>
</dbReference>